<dbReference type="EMBL" id="JACSPQ010000061">
    <property type="protein sequence ID" value="MBD8003424.1"/>
    <property type="molecule type" value="Genomic_DNA"/>
</dbReference>
<organism evidence="1 2">
    <name type="scientific">Phocaeicola faecium</name>
    <dbReference type="NCBI Taxonomy" id="2762213"/>
    <lineage>
        <taxon>Bacteria</taxon>
        <taxon>Pseudomonadati</taxon>
        <taxon>Bacteroidota</taxon>
        <taxon>Bacteroidia</taxon>
        <taxon>Bacteroidales</taxon>
        <taxon>Bacteroidaceae</taxon>
        <taxon>Phocaeicola</taxon>
    </lineage>
</organism>
<gene>
    <name evidence="1" type="ORF">H9626_14665</name>
</gene>
<dbReference type="Proteomes" id="UP000616346">
    <property type="component" value="Unassembled WGS sequence"/>
</dbReference>
<sequence>MFKGNLLKFVSHGAWAFLILGVTACVDNDYDLTKDIDYTVTVGGDLSIPGSNTEAITLKKILDMDETSIVKADENGFYSLVKSTAPQQTDVKVDSILFNNEMFDSEGAETFLEMPQGMFDALPENEAIEYPVQREVTSVTAEKTDVTDELLAIDSAVTELPMDLEYRFLPDNDLQKIYLKAGYQIDFPDYVVISEAENTDKSLIEVRNGKSIFFKKDLMVNENGLNIPVMIRVLDFTNMPEGSGFTYPSKMKIDMELVSEGQIYFYKKDFVQNTNRHNIHFMRTPRLREGKIMNCKVKVQPEINIEMESIQIDNLPDFLSDEDVVVDLVDPKFYVTVTNSAPVDVNLNATITAHRKDGSSSIQVGDKHGVPVVIPKSVENYVICFHKQNTEVEGADQSIQLTDMDVLIEKIPQYISIDDIESNVPDRYYYVRPGRTYSVLTETRIDAPLTFGEKTNIVYRDTLDGWHEDLDKYDMKAATITMDAVNAIPLNMKLDVQAIDVNGNEIPDIVATVDKSIAAGYMEQPTTTTITIQLTSQNGSISKLDGLLLIANATSPATNESQQLNENQTLTLTNVRVSVKGGVKIDLN</sequence>
<name>A0ABR8VF89_9BACT</name>
<reference evidence="1 2" key="1">
    <citation type="submission" date="2020-08" db="EMBL/GenBank/DDBJ databases">
        <title>A Genomic Blueprint of the Chicken Gut Microbiome.</title>
        <authorList>
            <person name="Gilroy R."/>
            <person name="Ravi A."/>
            <person name="Getino M."/>
            <person name="Pursley I."/>
            <person name="Horton D.L."/>
            <person name="Alikhan N.-F."/>
            <person name="Baker D."/>
            <person name="Gharbi K."/>
            <person name="Hall N."/>
            <person name="Watson M."/>
            <person name="Adriaenssens E.M."/>
            <person name="Foster-Nyarko E."/>
            <person name="Jarju S."/>
            <person name="Secka A."/>
            <person name="Antonio M."/>
            <person name="Oren A."/>
            <person name="Chaudhuri R."/>
            <person name="La Ragione R.M."/>
            <person name="Hildebrand F."/>
            <person name="Pallen M.J."/>
        </authorList>
    </citation>
    <scope>NUCLEOTIDE SEQUENCE [LARGE SCALE GENOMIC DNA]</scope>
    <source>
        <strain evidence="1 2">Sa1YUN3</strain>
    </source>
</reference>
<evidence type="ECO:0008006" key="3">
    <source>
        <dbReference type="Google" id="ProtNLM"/>
    </source>
</evidence>
<evidence type="ECO:0000313" key="2">
    <source>
        <dbReference type="Proteomes" id="UP000616346"/>
    </source>
</evidence>
<comment type="caution">
    <text evidence="1">The sequence shown here is derived from an EMBL/GenBank/DDBJ whole genome shotgun (WGS) entry which is preliminary data.</text>
</comment>
<dbReference type="PROSITE" id="PS51257">
    <property type="entry name" value="PROKAR_LIPOPROTEIN"/>
    <property type="match status" value="1"/>
</dbReference>
<protein>
    <recommendedName>
        <fullName evidence="3">DUF4493 domain-containing protein</fullName>
    </recommendedName>
</protein>
<dbReference type="RefSeq" id="WP_191710959.1">
    <property type="nucleotide sequence ID" value="NZ_JACSPQ010000061.1"/>
</dbReference>
<keyword evidence="2" id="KW-1185">Reference proteome</keyword>
<accession>A0ABR8VF89</accession>
<proteinExistence type="predicted"/>
<evidence type="ECO:0000313" key="1">
    <source>
        <dbReference type="EMBL" id="MBD8003424.1"/>
    </source>
</evidence>